<reference evidence="2 3" key="1">
    <citation type="submission" date="2016-02" db="EMBL/GenBank/DDBJ databases">
        <authorList>
            <person name="Wen L."/>
            <person name="He K."/>
            <person name="Yang H."/>
        </authorList>
    </citation>
    <scope>NUCLEOTIDE SEQUENCE [LARGE SCALE GENOMIC DNA]</scope>
    <source>
        <strain evidence="2 3">KLE1704</strain>
    </source>
</reference>
<evidence type="ECO:0000259" key="1">
    <source>
        <dbReference type="Pfam" id="PF22599"/>
    </source>
</evidence>
<gene>
    <name evidence="2" type="ORF">HMPREF2531_02370</name>
</gene>
<organism evidence="2">
    <name type="scientific">Bacteroides intestinalis</name>
    <dbReference type="NCBI Taxonomy" id="329854"/>
    <lineage>
        <taxon>Bacteria</taxon>
        <taxon>Pseudomonadati</taxon>
        <taxon>Bacteroidota</taxon>
        <taxon>Bacteroidia</taxon>
        <taxon>Bacteroidales</taxon>
        <taxon>Bacteroidaceae</taxon>
        <taxon>Bacteroides</taxon>
    </lineage>
</organism>
<feature type="domain" description="SecDF P1 head subdomain" evidence="1">
    <location>
        <begin position="84"/>
        <end position="173"/>
    </location>
</feature>
<name>A0A139LFP1_9BACE</name>
<accession>A0A139LFP1</accession>
<dbReference type="EMBL" id="LTDF01000084">
    <property type="protein sequence ID" value="KXT50266.1"/>
    <property type="molecule type" value="Genomic_DNA"/>
</dbReference>
<sequence>MKMNGRLSESGGFHLFKLSERLTRTIDYFQRNSNLNNKVMKVFSLLVALMALSSLGGNGNGSMNLREKAIDTNRPNGWYYITSGKQDSLSAEPIVTTKDFASISLDSSLNERTGEIIYQIVGRVNEQSIEVWADATERSIGKHIGFVCNNKVVCNPRVNARIPNGYFAISGKEAEFKTLYRQVQEDIRNEEISSEHKKAWEEARKVRESITDSTFLKTKRPMSDDAIGPYNYHTGLMEDRAYNQTVYVIAIDRAKKFLSVENNQLVLSLKSGAEINIAEDLFQYIVGLFNDWNKWVKEGRCKIVKNEEGYYDIETIRQKRNN</sequence>
<evidence type="ECO:0000313" key="3">
    <source>
        <dbReference type="Proteomes" id="UP000070319"/>
    </source>
</evidence>
<comment type="caution">
    <text evidence="2">The sequence shown here is derived from an EMBL/GenBank/DDBJ whole genome shotgun (WGS) entry which is preliminary data.</text>
</comment>
<evidence type="ECO:0000313" key="2">
    <source>
        <dbReference type="EMBL" id="KXT50266.1"/>
    </source>
</evidence>
<dbReference type="Gene3D" id="3.30.1360.200">
    <property type="match status" value="1"/>
</dbReference>
<dbReference type="PATRIC" id="fig|329854.7.peg.2414"/>
<dbReference type="Pfam" id="PF22599">
    <property type="entry name" value="SecDF_P1_head"/>
    <property type="match status" value="1"/>
</dbReference>
<proteinExistence type="predicted"/>
<dbReference type="Proteomes" id="UP000070319">
    <property type="component" value="Unassembled WGS sequence"/>
</dbReference>
<dbReference type="InterPro" id="IPR054384">
    <property type="entry name" value="SecDF_P1_head"/>
</dbReference>
<dbReference type="AlphaFoldDB" id="A0A139LFP1"/>
<protein>
    <recommendedName>
        <fullName evidence="1">SecDF P1 head subdomain domain-containing protein</fullName>
    </recommendedName>
</protein>